<dbReference type="Proteomes" id="UP000322000">
    <property type="component" value="Chromosome 6"/>
</dbReference>
<dbReference type="SUPFAM" id="SSF57667">
    <property type="entry name" value="beta-beta-alpha zinc fingers"/>
    <property type="match status" value="3"/>
</dbReference>
<feature type="region of interest" description="Disordered" evidence="11">
    <location>
        <begin position="166"/>
        <end position="209"/>
    </location>
</feature>
<evidence type="ECO:0000256" key="7">
    <source>
        <dbReference type="ARBA" id="ARBA00023242"/>
    </source>
</evidence>
<dbReference type="SMART" id="SM00355">
    <property type="entry name" value="ZnF_C2H2"/>
    <property type="match status" value="10"/>
</dbReference>
<feature type="binding site" evidence="10">
    <location>
        <position position="73"/>
    </location>
    <ligand>
        <name>Zn(2+)</name>
        <dbReference type="ChEBI" id="CHEBI:29105"/>
    </ligand>
</feature>
<name>A0A7E5VLI9_TRINI</name>
<evidence type="ECO:0000256" key="8">
    <source>
        <dbReference type="ARBA" id="ARBA00037948"/>
    </source>
</evidence>
<dbReference type="SUPFAM" id="SSF57716">
    <property type="entry name" value="Glucocorticoid receptor-like (DNA-binding domain)"/>
    <property type="match status" value="1"/>
</dbReference>
<feature type="domain" description="C2H2-type" evidence="12">
    <location>
        <begin position="491"/>
        <end position="519"/>
    </location>
</feature>
<dbReference type="PROSITE" id="PS50157">
    <property type="entry name" value="ZINC_FINGER_C2H2_2"/>
    <property type="match status" value="6"/>
</dbReference>
<evidence type="ECO:0000259" key="12">
    <source>
        <dbReference type="PROSITE" id="PS50157"/>
    </source>
</evidence>
<dbReference type="FunCoup" id="A0A7E5VLI9">
    <property type="interactions" value="89"/>
</dbReference>
<dbReference type="InterPro" id="IPR036236">
    <property type="entry name" value="Znf_C2H2_sf"/>
</dbReference>
<dbReference type="GO" id="GO:0005634">
    <property type="term" value="C:nucleus"/>
    <property type="evidence" value="ECO:0007669"/>
    <property type="project" value="InterPro"/>
</dbReference>
<dbReference type="SMART" id="SM00868">
    <property type="entry name" value="zf-AD"/>
    <property type="match status" value="1"/>
</dbReference>
<gene>
    <name evidence="15" type="primary">LOC113494880</name>
</gene>
<protein>
    <submittedName>
        <fullName evidence="15">Zinc finger protein 39-like</fullName>
    </submittedName>
</protein>
<dbReference type="Gene3D" id="3.40.1800.20">
    <property type="match status" value="1"/>
</dbReference>
<evidence type="ECO:0000313" key="14">
    <source>
        <dbReference type="Proteomes" id="UP000322000"/>
    </source>
</evidence>
<feature type="domain" description="C2H2-type" evidence="12">
    <location>
        <begin position="435"/>
        <end position="462"/>
    </location>
</feature>
<proteinExistence type="inferred from homology"/>
<reference evidence="15" key="1">
    <citation type="submission" date="2025-08" db="UniProtKB">
        <authorList>
            <consortium name="RefSeq"/>
        </authorList>
    </citation>
    <scope>IDENTIFICATION</scope>
</reference>
<dbReference type="Pfam" id="PF00096">
    <property type="entry name" value="zf-C2H2"/>
    <property type="match status" value="4"/>
</dbReference>
<dbReference type="InterPro" id="IPR013087">
    <property type="entry name" value="Znf_C2H2_type"/>
</dbReference>
<evidence type="ECO:0000256" key="2">
    <source>
        <dbReference type="ARBA" id="ARBA00022723"/>
    </source>
</evidence>
<dbReference type="Pfam" id="PF07776">
    <property type="entry name" value="zf-AD"/>
    <property type="match status" value="1"/>
</dbReference>
<accession>A0A7E5VLI9</accession>
<evidence type="ECO:0000256" key="9">
    <source>
        <dbReference type="PROSITE-ProRule" id="PRU00042"/>
    </source>
</evidence>
<dbReference type="PANTHER" id="PTHR24388">
    <property type="entry name" value="ZINC FINGER PROTEIN"/>
    <property type="match status" value="1"/>
</dbReference>
<feature type="binding site" evidence="10">
    <location>
        <position position="30"/>
    </location>
    <ligand>
        <name>Zn(2+)</name>
        <dbReference type="ChEBI" id="CHEBI:29105"/>
    </ligand>
</feature>
<keyword evidence="14" id="KW-1185">Reference proteome</keyword>
<dbReference type="InParanoid" id="A0A7E5VLI9"/>
<evidence type="ECO:0000256" key="1">
    <source>
        <dbReference type="ARBA" id="ARBA00004123"/>
    </source>
</evidence>
<dbReference type="KEGG" id="tnl:113494880"/>
<dbReference type="GO" id="GO:0000978">
    <property type="term" value="F:RNA polymerase II cis-regulatory region sequence-specific DNA binding"/>
    <property type="evidence" value="ECO:0007669"/>
    <property type="project" value="TreeGrafter"/>
</dbReference>
<dbReference type="PANTHER" id="PTHR24388:SF54">
    <property type="entry name" value="PROTEIN ESCARGOT"/>
    <property type="match status" value="1"/>
</dbReference>
<feature type="domain" description="C2H2-type" evidence="12">
    <location>
        <begin position="231"/>
        <end position="259"/>
    </location>
</feature>
<feature type="region of interest" description="Disordered" evidence="11">
    <location>
        <begin position="356"/>
        <end position="375"/>
    </location>
</feature>
<evidence type="ECO:0000256" key="6">
    <source>
        <dbReference type="ARBA" id="ARBA00023125"/>
    </source>
</evidence>
<feature type="domain" description="C2H2-type" evidence="12">
    <location>
        <begin position="520"/>
        <end position="548"/>
    </location>
</feature>
<evidence type="ECO:0000256" key="3">
    <source>
        <dbReference type="ARBA" id="ARBA00022737"/>
    </source>
</evidence>
<keyword evidence="2 10" id="KW-0479">Metal-binding</keyword>
<dbReference type="AlphaFoldDB" id="A0A7E5VLI9"/>
<dbReference type="PROSITE" id="PS51915">
    <property type="entry name" value="ZAD"/>
    <property type="match status" value="1"/>
</dbReference>
<evidence type="ECO:0000256" key="11">
    <source>
        <dbReference type="SAM" id="MobiDB-lite"/>
    </source>
</evidence>
<feature type="binding site" evidence="10">
    <location>
        <position position="33"/>
    </location>
    <ligand>
        <name>Zn(2+)</name>
        <dbReference type="ChEBI" id="CHEBI:29105"/>
    </ligand>
</feature>
<comment type="similarity">
    <text evidence="8">Belongs to the snail C2H2-type zinc-finger protein family.</text>
</comment>
<feature type="domain" description="ZAD" evidence="13">
    <location>
        <begin position="28"/>
        <end position="97"/>
    </location>
</feature>
<keyword evidence="4 9" id="KW-0863">Zinc-finger</keyword>
<evidence type="ECO:0000256" key="5">
    <source>
        <dbReference type="ARBA" id="ARBA00022833"/>
    </source>
</evidence>
<dbReference type="GeneID" id="113494880"/>
<dbReference type="GO" id="GO:0008270">
    <property type="term" value="F:zinc ion binding"/>
    <property type="evidence" value="ECO:0007669"/>
    <property type="project" value="UniProtKB-UniRule"/>
</dbReference>
<dbReference type="PROSITE" id="PS00028">
    <property type="entry name" value="ZINC_FINGER_C2H2_1"/>
    <property type="match status" value="5"/>
</dbReference>
<feature type="domain" description="C2H2-type" evidence="12">
    <location>
        <begin position="407"/>
        <end position="434"/>
    </location>
</feature>
<evidence type="ECO:0000256" key="10">
    <source>
        <dbReference type="PROSITE-ProRule" id="PRU01263"/>
    </source>
</evidence>
<keyword evidence="5 10" id="KW-0862">Zinc</keyword>
<comment type="subcellular location">
    <subcellularLocation>
        <location evidence="1">Nucleus</location>
    </subcellularLocation>
</comment>
<sequence length="564" mass="65602">MRTRNKLRSRNSTVSQEAVIIDQRNSPGKCRVCLDDGDIPIFGSKDISNDVAEFGKIKINANDNFPKYLCEACYTLLEAAILFRKTAKQANAFLKKNPWKIPSSAASDDSNYINENEPEIKREYLELDNTSESELDDFDKLRLKIESEDETIDYLALANNHMDMSVKSEDGSVGYRSASEADTQETNYMEHSQLEDIDESKNDEDETVADPDSEMIMIIVSDKDKQNQITPICEKCNTSFDNIDDLLQHIEKTHPKPGPDERECEICRNVVKRNLYKVHLKEHREKYQEKHIKKYGKVECEICNKKISKAYYKYHIKMHGTAEEQAERTMECTICKKSFGAHYFNDHMKRVHDKKMKHTKQSSQKPVPKEVSPKNVKKTKCPVCDKKVKESEYKQHLAKHGGPLRRYICDKCGKVFKHPSAFRTHYMTHGTELKYKCQFCPYRGLHQGLLKIHVRTHTGDYNYKCTECPAKFITKSNLSKHIQRHKGQCNYKCEICNKGFYSKRDLNKHNNIVHLKLRNHVCESCGKVFGHRDNMLSHQLKVHKREKIITKGRMPSYLKTEEQL</sequence>
<evidence type="ECO:0000313" key="15">
    <source>
        <dbReference type="RefSeq" id="XP_026729193.1"/>
    </source>
</evidence>
<dbReference type="RefSeq" id="XP_026729193.1">
    <property type="nucleotide sequence ID" value="XM_026873392.1"/>
</dbReference>
<feature type="domain" description="C2H2-type" evidence="12">
    <location>
        <begin position="463"/>
        <end position="490"/>
    </location>
</feature>
<dbReference type="Gene3D" id="3.30.160.60">
    <property type="entry name" value="Classic Zinc Finger"/>
    <property type="match status" value="5"/>
</dbReference>
<keyword evidence="7" id="KW-0539">Nucleus</keyword>
<dbReference type="OrthoDB" id="6077919at2759"/>
<feature type="compositionally biased region" description="Polar residues" evidence="11">
    <location>
        <begin position="180"/>
        <end position="190"/>
    </location>
</feature>
<keyword evidence="6" id="KW-0238">DNA-binding</keyword>
<dbReference type="GO" id="GO:0000981">
    <property type="term" value="F:DNA-binding transcription factor activity, RNA polymerase II-specific"/>
    <property type="evidence" value="ECO:0007669"/>
    <property type="project" value="TreeGrafter"/>
</dbReference>
<evidence type="ECO:0000259" key="13">
    <source>
        <dbReference type="PROSITE" id="PS51915"/>
    </source>
</evidence>
<organism evidence="14 15">
    <name type="scientific">Trichoplusia ni</name>
    <name type="common">Cabbage looper</name>
    <dbReference type="NCBI Taxonomy" id="7111"/>
    <lineage>
        <taxon>Eukaryota</taxon>
        <taxon>Metazoa</taxon>
        <taxon>Ecdysozoa</taxon>
        <taxon>Arthropoda</taxon>
        <taxon>Hexapoda</taxon>
        <taxon>Insecta</taxon>
        <taxon>Pterygota</taxon>
        <taxon>Neoptera</taxon>
        <taxon>Endopterygota</taxon>
        <taxon>Lepidoptera</taxon>
        <taxon>Glossata</taxon>
        <taxon>Ditrysia</taxon>
        <taxon>Noctuoidea</taxon>
        <taxon>Noctuidae</taxon>
        <taxon>Plusiinae</taxon>
        <taxon>Trichoplusia</taxon>
    </lineage>
</organism>
<feature type="binding site" evidence="10">
    <location>
        <position position="70"/>
    </location>
    <ligand>
        <name>Zn(2+)</name>
        <dbReference type="ChEBI" id="CHEBI:29105"/>
    </ligand>
</feature>
<dbReference type="InterPro" id="IPR012934">
    <property type="entry name" value="Znf_AD"/>
</dbReference>
<keyword evidence="3" id="KW-0677">Repeat</keyword>
<evidence type="ECO:0000256" key="4">
    <source>
        <dbReference type="ARBA" id="ARBA00022771"/>
    </source>
</evidence>
<dbReference type="InterPro" id="IPR050527">
    <property type="entry name" value="Snail/Krueppel_Znf"/>
</dbReference>
<feature type="compositionally biased region" description="Acidic residues" evidence="11">
    <location>
        <begin position="195"/>
        <end position="209"/>
    </location>
</feature>